<evidence type="ECO:0000313" key="3">
    <source>
        <dbReference type="Proteomes" id="UP000830671"/>
    </source>
</evidence>
<keyword evidence="3" id="KW-1185">Reference proteome</keyword>
<name>A0A9Q8SCI3_9PEZI</name>
<evidence type="ECO:0000313" key="2">
    <source>
        <dbReference type="EMBL" id="UQC74411.1"/>
    </source>
</evidence>
<dbReference type="GeneID" id="73335114"/>
<reference evidence="2" key="1">
    <citation type="journal article" date="2021" name="Mol. Plant Microbe Interact.">
        <title>Complete Genome Sequence of the Plant-Pathogenic Fungus Colletotrichum lupini.</title>
        <authorList>
            <person name="Baroncelli R."/>
            <person name="Pensec F."/>
            <person name="Da Lio D."/>
            <person name="Boufleur T."/>
            <person name="Vicente I."/>
            <person name="Sarrocco S."/>
            <person name="Picot A."/>
            <person name="Baraldi E."/>
            <person name="Sukno S."/>
            <person name="Thon M."/>
            <person name="Le Floch G."/>
        </authorList>
    </citation>
    <scope>NUCLEOTIDE SEQUENCE</scope>
    <source>
        <strain evidence="2">IMI 504893</strain>
    </source>
</reference>
<dbReference type="EMBL" id="CP019471">
    <property type="protein sequence ID" value="UQC74411.1"/>
    <property type="molecule type" value="Genomic_DNA"/>
</dbReference>
<gene>
    <name evidence="2" type="ORF">CLUP02_01062</name>
</gene>
<dbReference type="RefSeq" id="XP_049136061.1">
    <property type="nucleotide sequence ID" value="XM_049280104.1"/>
</dbReference>
<organism evidence="2 3">
    <name type="scientific">Colletotrichum lupini</name>
    <dbReference type="NCBI Taxonomy" id="145971"/>
    <lineage>
        <taxon>Eukaryota</taxon>
        <taxon>Fungi</taxon>
        <taxon>Dikarya</taxon>
        <taxon>Ascomycota</taxon>
        <taxon>Pezizomycotina</taxon>
        <taxon>Sordariomycetes</taxon>
        <taxon>Hypocreomycetidae</taxon>
        <taxon>Glomerellales</taxon>
        <taxon>Glomerellaceae</taxon>
        <taxon>Colletotrichum</taxon>
        <taxon>Colletotrichum acutatum species complex</taxon>
    </lineage>
</organism>
<dbReference type="AlphaFoldDB" id="A0A9Q8SCI3"/>
<dbReference type="KEGG" id="clup:CLUP02_01062"/>
<protein>
    <submittedName>
        <fullName evidence="2">Uncharacterized protein</fullName>
    </submittedName>
</protein>
<sequence length="265" mass="30240">MEGLRWLSDEEKERLNDARFKGKNCAQPRRQRSATPPFTSHSRLDSLSEWELVWDHLDPDQTFWNLRSWGGDGPTLTNQERLFRLSVTSHAPSDRRPPSSIVSHIALLGISVPFRRAFTQRRQETPQNLKVKIFVSNYLPSYMRAVGGASRAKSLTKHVLFSAGQKKQRNLLQSPEGQIESLQKPPQNMRAHELLMNIPVLSMLLKGRNDCWPLCNACAIRYLLYNLVGPFLHRNAIVRKGRNSSLPEIVARLMISFVTGVSSKE</sequence>
<dbReference type="Proteomes" id="UP000830671">
    <property type="component" value="Chromosome 1"/>
</dbReference>
<evidence type="ECO:0000256" key="1">
    <source>
        <dbReference type="SAM" id="MobiDB-lite"/>
    </source>
</evidence>
<accession>A0A9Q8SCI3</accession>
<proteinExistence type="predicted"/>
<feature type="region of interest" description="Disordered" evidence="1">
    <location>
        <begin position="19"/>
        <end position="41"/>
    </location>
</feature>